<dbReference type="KEGG" id="lpx:ASU28_05990"/>
<evidence type="ECO:0000313" key="8">
    <source>
        <dbReference type="Proteomes" id="UP000236162"/>
    </source>
</evidence>
<dbReference type="InterPro" id="IPR037154">
    <property type="entry name" value="YtpR-like_sf"/>
</dbReference>
<evidence type="ECO:0000259" key="4">
    <source>
        <dbReference type="PROSITE" id="PS50886"/>
    </source>
</evidence>
<reference evidence="7 10" key="3">
    <citation type="submission" date="2019-01" db="EMBL/GenBank/DDBJ databases">
        <title>Draft genome sequence of Lactobacillus paraplantarum OSY-TC318, a Producer of the novel lantibiotic Paraplantaracin TC318.</title>
        <authorList>
            <person name="Hussein W.E."/>
            <person name="Huang E."/>
            <person name="Yousef A.E."/>
        </authorList>
    </citation>
    <scope>NUCLEOTIDE SEQUENCE [LARGE SCALE GENOMIC DNA]</scope>
    <source>
        <strain evidence="7 10">OSY-TC318</strain>
    </source>
</reference>
<dbReference type="CDD" id="cd02796">
    <property type="entry name" value="tRNA_bind_bactPheRS"/>
    <property type="match status" value="1"/>
</dbReference>
<reference evidence="5 9" key="2">
    <citation type="submission" date="2018-10" db="EMBL/GenBank/DDBJ databases">
        <title>Genome seuquencing of Lactobacillus species.</title>
        <authorList>
            <person name="Baek C."/>
            <person name="Yi H."/>
        </authorList>
    </citation>
    <scope>NUCLEOTIDE SEQUENCE [LARGE SCALE GENOMIC DNA]</scope>
    <source>
        <strain evidence="5 9">DSM 10667</strain>
    </source>
</reference>
<dbReference type="AlphaFoldDB" id="A0A098R6W2"/>
<dbReference type="InterPro" id="IPR033714">
    <property type="entry name" value="tRNA_bind_bactPheRS"/>
</dbReference>
<feature type="domain" description="TRNA-binding" evidence="4">
    <location>
        <begin position="91"/>
        <end position="203"/>
    </location>
</feature>
<dbReference type="EMBL" id="SEHH01000053">
    <property type="protein sequence ID" value="TBX44480.1"/>
    <property type="molecule type" value="Genomic_DNA"/>
</dbReference>
<sequence>MLITSYNPSELGDTLITILRPDTATQTIETHANVTRISDADSGETLGYNFFDVSKTLGDLNANGQVHLTTEQVEQLNNLLKTNDFEPELVLDTDPKFVVGYVESAEAHPKSDHLQITKTNIGSDQPLQIVSGSPNMQADILVVVAKVGAMMPSGLIIWPGELRGVKSDGMIVSGRELHLPNAPQRPGALILPADYQPVGAAFDFKRAQTLFTA</sequence>
<dbReference type="Proteomes" id="UP000236162">
    <property type="component" value="Unassembled WGS sequence"/>
</dbReference>
<dbReference type="Proteomes" id="UP000292648">
    <property type="component" value="Unassembled WGS sequence"/>
</dbReference>
<name>A0A098R6W2_9LACO</name>
<dbReference type="InterPro" id="IPR012340">
    <property type="entry name" value="NA-bd_OB-fold"/>
</dbReference>
<evidence type="ECO:0000313" key="10">
    <source>
        <dbReference type="Proteomes" id="UP000292648"/>
    </source>
</evidence>
<dbReference type="RefSeq" id="WP_021731773.1">
    <property type="nucleotide sequence ID" value="NZ_AVAI01000127.1"/>
</dbReference>
<reference evidence="6 8" key="1">
    <citation type="submission" date="2017-04" db="EMBL/GenBank/DDBJ databases">
        <title>In vitro and in silico characterization of Lactobacillus paraplantarum D2-1, a starter culture for soymilk fermentation.</title>
        <authorList>
            <person name="Endo A."/>
            <person name="Sasaki F."/>
            <person name="Maeno S."/>
            <person name="Kanesaki Y."/>
            <person name="Kubota E."/>
            <person name="Torres G.A."/>
            <person name="Tomita S."/>
            <person name="Nakagawa J."/>
        </authorList>
    </citation>
    <scope>NUCLEOTIDE SEQUENCE [LARGE SCALE GENOMIC DNA]</scope>
    <source>
        <strain evidence="6 8">D2-1</strain>
    </source>
</reference>
<dbReference type="Proteomes" id="UP000277896">
    <property type="component" value="Chromosome"/>
</dbReference>
<evidence type="ECO:0000256" key="3">
    <source>
        <dbReference type="PROSITE-ProRule" id="PRU00209"/>
    </source>
</evidence>
<organism evidence="7 10">
    <name type="scientific">Lactiplantibacillus paraplantarum</name>
    <dbReference type="NCBI Taxonomy" id="60520"/>
    <lineage>
        <taxon>Bacteria</taxon>
        <taxon>Bacillati</taxon>
        <taxon>Bacillota</taxon>
        <taxon>Bacilli</taxon>
        <taxon>Lactobacillales</taxon>
        <taxon>Lactobacillaceae</taxon>
        <taxon>Lactiplantibacillus</taxon>
    </lineage>
</organism>
<evidence type="ECO:0000256" key="2">
    <source>
        <dbReference type="ARBA" id="ARBA00022884"/>
    </source>
</evidence>
<dbReference type="Pfam" id="PF01588">
    <property type="entry name" value="tRNA_bind"/>
    <property type="match status" value="1"/>
</dbReference>
<dbReference type="EMBL" id="BDOR01000001">
    <property type="protein sequence ID" value="GBF00526.1"/>
    <property type="molecule type" value="Genomic_DNA"/>
</dbReference>
<dbReference type="PROSITE" id="PS50886">
    <property type="entry name" value="TRBD"/>
    <property type="match status" value="1"/>
</dbReference>
<dbReference type="EMBL" id="CP032744">
    <property type="protein sequence ID" value="AYJ38391.1"/>
    <property type="molecule type" value="Genomic_DNA"/>
</dbReference>
<evidence type="ECO:0000256" key="1">
    <source>
        <dbReference type="ARBA" id="ARBA00022555"/>
    </source>
</evidence>
<accession>A0A098R6W2</accession>
<dbReference type="InterPro" id="IPR002547">
    <property type="entry name" value="tRNA-bd_dom"/>
</dbReference>
<dbReference type="eggNOG" id="COG0073">
    <property type="taxonomic scope" value="Bacteria"/>
</dbReference>
<evidence type="ECO:0000313" key="7">
    <source>
        <dbReference type="EMBL" id="TBX44480.1"/>
    </source>
</evidence>
<proteinExistence type="predicted"/>
<keyword evidence="2 3" id="KW-0694">RNA-binding</keyword>
<dbReference type="Pfam" id="PF14794">
    <property type="entry name" value="DUF4479"/>
    <property type="match status" value="1"/>
</dbReference>
<protein>
    <submittedName>
        <fullName evidence="7">DUF4479 domain-containing protein</fullName>
    </submittedName>
    <submittedName>
        <fullName evidence="6">tRNA binding domain protein</fullName>
    </submittedName>
</protein>
<keyword evidence="8" id="KW-1185">Reference proteome</keyword>
<keyword evidence="1 3" id="KW-0820">tRNA-binding</keyword>
<dbReference type="Gene3D" id="2.40.50.140">
    <property type="entry name" value="Nucleic acid-binding proteins"/>
    <property type="match status" value="1"/>
</dbReference>
<dbReference type="Gene3D" id="3.30.1940.10">
    <property type="entry name" value="YtpR-like"/>
    <property type="match status" value="1"/>
</dbReference>
<dbReference type="NCBIfam" id="NF045760">
    <property type="entry name" value="YtpR"/>
    <property type="match status" value="1"/>
</dbReference>
<dbReference type="GO" id="GO:0000049">
    <property type="term" value="F:tRNA binding"/>
    <property type="evidence" value="ECO:0007669"/>
    <property type="project" value="UniProtKB-UniRule"/>
</dbReference>
<dbReference type="GeneID" id="79807063"/>
<evidence type="ECO:0000313" key="6">
    <source>
        <dbReference type="EMBL" id="GBF00526.1"/>
    </source>
</evidence>
<dbReference type="SUPFAM" id="SSF50249">
    <property type="entry name" value="Nucleic acid-binding proteins"/>
    <property type="match status" value="1"/>
</dbReference>
<gene>
    <name evidence="7" type="ORF">EUZ87_06290</name>
    <name evidence="5" type="ORF">LP667_06020</name>
    <name evidence="6" type="ORF">LPPLD21_00026</name>
</gene>
<dbReference type="InterPro" id="IPR027855">
    <property type="entry name" value="DUF4479"/>
</dbReference>
<dbReference type="HOGENOM" id="CLU_098250_0_0_9"/>
<evidence type="ECO:0000313" key="5">
    <source>
        <dbReference type="EMBL" id="AYJ38391.1"/>
    </source>
</evidence>
<evidence type="ECO:0000313" key="9">
    <source>
        <dbReference type="Proteomes" id="UP000277896"/>
    </source>
</evidence>